<dbReference type="Proteomes" id="UP000243499">
    <property type="component" value="Chromosome 4"/>
</dbReference>
<dbReference type="UniPathway" id="UPA00143"/>
<keyword evidence="9" id="KW-0812">Transmembrane</keyword>
<dbReference type="AlphaFoldDB" id="A0A2S3HLQ4"/>
<dbReference type="Gene3D" id="3.30.40.10">
    <property type="entry name" value="Zinc/RING finger domain, C3HC4 (zinc finger)"/>
    <property type="match status" value="1"/>
</dbReference>
<keyword evidence="3" id="KW-0479">Metal-binding</keyword>
<dbReference type="PROSITE" id="PS50089">
    <property type="entry name" value="ZF_RING_2"/>
    <property type="match status" value="1"/>
</dbReference>
<name>A0A2S3HLQ4_9POAL</name>
<dbReference type="InterPro" id="IPR001841">
    <property type="entry name" value="Znf_RING"/>
</dbReference>
<evidence type="ECO:0000256" key="5">
    <source>
        <dbReference type="ARBA" id="ARBA00022833"/>
    </source>
</evidence>
<dbReference type="CDD" id="cd16461">
    <property type="entry name" value="RING-H2_EL5-like"/>
    <property type="match status" value="1"/>
</dbReference>
<keyword evidence="9" id="KW-0472">Membrane</keyword>
<evidence type="ECO:0000256" key="1">
    <source>
        <dbReference type="ARBA" id="ARBA00000900"/>
    </source>
</evidence>
<feature type="region of interest" description="Disordered" evidence="8">
    <location>
        <begin position="1"/>
        <end position="23"/>
    </location>
</feature>
<dbReference type="EC" id="2.3.2.27" evidence="2"/>
<comment type="similarity">
    <text evidence="6">Belongs to the RING-type zinc finger family. ATL subfamily.</text>
</comment>
<evidence type="ECO:0000256" key="7">
    <source>
        <dbReference type="PROSITE-ProRule" id="PRU00175"/>
    </source>
</evidence>
<dbReference type="InterPro" id="IPR053238">
    <property type="entry name" value="RING-H2_zinc_finger"/>
</dbReference>
<keyword evidence="9" id="KW-1133">Transmembrane helix</keyword>
<protein>
    <recommendedName>
        <fullName evidence="2">RING-type E3 ubiquitin transferase</fullName>
        <ecNumber evidence="2">2.3.2.27</ecNumber>
    </recommendedName>
</protein>
<evidence type="ECO:0000256" key="6">
    <source>
        <dbReference type="ARBA" id="ARBA00024209"/>
    </source>
</evidence>
<dbReference type="GO" id="GO:0016567">
    <property type="term" value="P:protein ubiquitination"/>
    <property type="evidence" value="ECO:0007669"/>
    <property type="project" value="UniProtKB-UniPathway"/>
</dbReference>
<evidence type="ECO:0000256" key="3">
    <source>
        <dbReference type="ARBA" id="ARBA00022723"/>
    </source>
</evidence>
<comment type="catalytic activity">
    <reaction evidence="1">
        <text>S-ubiquitinyl-[E2 ubiquitin-conjugating enzyme]-L-cysteine + [acceptor protein]-L-lysine = [E2 ubiquitin-conjugating enzyme]-L-cysteine + N(6)-ubiquitinyl-[acceptor protein]-L-lysine.</text>
        <dbReference type="EC" id="2.3.2.27"/>
    </reaction>
</comment>
<dbReference type="FunFam" id="3.30.40.10:FF:000655">
    <property type="entry name" value="E3 ubiquitin-protein ligase ATL41"/>
    <property type="match status" value="1"/>
</dbReference>
<feature type="domain" description="RING-type" evidence="10">
    <location>
        <begin position="132"/>
        <end position="174"/>
    </location>
</feature>
<dbReference type="GO" id="GO:0061630">
    <property type="term" value="F:ubiquitin protein ligase activity"/>
    <property type="evidence" value="ECO:0007669"/>
    <property type="project" value="UniProtKB-EC"/>
</dbReference>
<gene>
    <name evidence="11" type="ORF">PAHAL_4G321500</name>
</gene>
<dbReference type="SMART" id="SM00184">
    <property type="entry name" value="RING"/>
    <property type="match status" value="1"/>
</dbReference>
<keyword evidence="4 7" id="KW-0863">Zinc-finger</keyword>
<sequence length="183" mass="18895">MVPSGAVFRGDPPGPAAGPRDGGGGGDGYENRALIPLFLASALLFFVTYQLFGLAAAGGVVALFVVLALAAHRVRLSRAFPFLHLSWDVAPGGGVLFRPRAAAGMDAAAISALPAAFGYKRDEHAATGWAQCAICLGLVRAGEAVRRLPACGHLFHAGCVDKWLRAHATCPLCRAAVAPELPI</sequence>
<reference evidence="11" key="1">
    <citation type="submission" date="2018-04" db="EMBL/GenBank/DDBJ databases">
        <title>WGS assembly of Panicum hallii.</title>
        <authorList>
            <person name="Lovell J."/>
            <person name="Jenkins J."/>
            <person name="Lowry D."/>
            <person name="Mamidi S."/>
            <person name="Sreedasyam A."/>
            <person name="Weng X."/>
            <person name="Barry K."/>
            <person name="Bonette J."/>
            <person name="Campitelli B."/>
            <person name="Daum C."/>
            <person name="Gordon S."/>
            <person name="Gould B."/>
            <person name="Lipzen A."/>
            <person name="Macqueen A."/>
            <person name="Palacio-Mejia J."/>
            <person name="Plott C."/>
            <person name="Shakirov E."/>
            <person name="Shu S."/>
            <person name="Yoshinaga Y."/>
            <person name="Zane M."/>
            <person name="Rokhsar D."/>
            <person name="Grimwood J."/>
            <person name="Schmutz J."/>
            <person name="Juenger T."/>
        </authorList>
    </citation>
    <scope>NUCLEOTIDE SEQUENCE [LARGE SCALE GENOMIC DNA]</scope>
    <source>
        <strain evidence="11">FIL2</strain>
    </source>
</reference>
<dbReference type="Pfam" id="PF13639">
    <property type="entry name" value="zf-RING_2"/>
    <property type="match status" value="1"/>
</dbReference>
<dbReference type="SUPFAM" id="SSF57850">
    <property type="entry name" value="RING/U-box"/>
    <property type="match status" value="1"/>
</dbReference>
<dbReference type="PANTHER" id="PTHR14155">
    <property type="entry name" value="RING FINGER DOMAIN-CONTAINING"/>
    <property type="match status" value="1"/>
</dbReference>
<dbReference type="GO" id="GO:0008270">
    <property type="term" value="F:zinc ion binding"/>
    <property type="evidence" value="ECO:0007669"/>
    <property type="project" value="UniProtKB-KW"/>
</dbReference>
<evidence type="ECO:0000313" key="11">
    <source>
        <dbReference type="EMBL" id="PAN25723.1"/>
    </source>
</evidence>
<dbReference type="Gramene" id="PAN25723">
    <property type="protein sequence ID" value="PAN25723"/>
    <property type="gene ID" value="PAHAL_4G321500"/>
</dbReference>
<organism evidence="11">
    <name type="scientific">Panicum hallii</name>
    <dbReference type="NCBI Taxonomy" id="206008"/>
    <lineage>
        <taxon>Eukaryota</taxon>
        <taxon>Viridiplantae</taxon>
        <taxon>Streptophyta</taxon>
        <taxon>Embryophyta</taxon>
        <taxon>Tracheophyta</taxon>
        <taxon>Spermatophyta</taxon>
        <taxon>Magnoliopsida</taxon>
        <taxon>Liliopsida</taxon>
        <taxon>Poales</taxon>
        <taxon>Poaceae</taxon>
        <taxon>PACMAD clade</taxon>
        <taxon>Panicoideae</taxon>
        <taxon>Panicodae</taxon>
        <taxon>Paniceae</taxon>
        <taxon>Panicinae</taxon>
        <taxon>Panicum</taxon>
        <taxon>Panicum sect. Panicum</taxon>
    </lineage>
</organism>
<keyword evidence="5" id="KW-0862">Zinc</keyword>
<proteinExistence type="inferred from homology"/>
<dbReference type="PANTHER" id="PTHR14155:SF497">
    <property type="entry name" value="RING-TYPE DOMAIN-CONTAINING PROTEIN"/>
    <property type="match status" value="1"/>
</dbReference>
<evidence type="ECO:0000256" key="8">
    <source>
        <dbReference type="SAM" id="MobiDB-lite"/>
    </source>
</evidence>
<accession>A0A2S3HLQ4</accession>
<evidence type="ECO:0000259" key="10">
    <source>
        <dbReference type="PROSITE" id="PS50089"/>
    </source>
</evidence>
<evidence type="ECO:0000256" key="4">
    <source>
        <dbReference type="ARBA" id="ARBA00022771"/>
    </source>
</evidence>
<evidence type="ECO:0000256" key="2">
    <source>
        <dbReference type="ARBA" id="ARBA00012483"/>
    </source>
</evidence>
<dbReference type="EMBL" id="CM008049">
    <property type="protein sequence ID" value="PAN25723.1"/>
    <property type="molecule type" value="Genomic_DNA"/>
</dbReference>
<dbReference type="InterPro" id="IPR013083">
    <property type="entry name" value="Znf_RING/FYVE/PHD"/>
</dbReference>
<feature type="transmembrane region" description="Helical" evidence="9">
    <location>
        <begin position="37"/>
        <end position="70"/>
    </location>
</feature>
<evidence type="ECO:0000256" key="9">
    <source>
        <dbReference type="SAM" id="Phobius"/>
    </source>
</evidence>